<reference evidence="3" key="1">
    <citation type="submission" date="2021-01" db="EMBL/GenBank/DDBJ databases">
        <authorList>
            <person name="Corre E."/>
            <person name="Pelletier E."/>
            <person name="Niang G."/>
            <person name="Scheremetjew M."/>
            <person name="Finn R."/>
            <person name="Kale V."/>
            <person name="Holt S."/>
            <person name="Cochrane G."/>
            <person name="Meng A."/>
            <person name="Brown T."/>
            <person name="Cohen L."/>
        </authorList>
    </citation>
    <scope>NUCLEOTIDE SEQUENCE</scope>
    <source>
        <strain evidence="3">Ms1</strain>
    </source>
</reference>
<feature type="repeat" description="RCC1" evidence="2">
    <location>
        <begin position="346"/>
        <end position="395"/>
    </location>
</feature>
<dbReference type="InterPro" id="IPR051210">
    <property type="entry name" value="Ub_ligase/GEF_domain"/>
</dbReference>
<accession>A0A7S1CLQ7</accession>
<dbReference type="Gene3D" id="2.130.10.30">
    <property type="entry name" value="Regulator of chromosome condensation 1/beta-lactamase-inhibitor protein II"/>
    <property type="match status" value="1"/>
</dbReference>
<name>A0A7S1CLQ7_9STRA</name>
<organism evidence="3">
    <name type="scientific">Bicosoecida sp. CB-2014</name>
    <dbReference type="NCBI Taxonomy" id="1486930"/>
    <lineage>
        <taxon>Eukaryota</taxon>
        <taxon>Sar</taxon>
        <taxon>Stramenopiles</taxon>
        <taxon>Bigyra</taxon>
        <taxon>Opalozoa</taxon>
        <taxon>Bicosoecida</taxon>
    </lineage>
</organism>
<evidence type="ECO:0000256" key="2">
    <source>
        <dbReference type="PROSITE-ProRule" id="PRU00235"/>
    </source>
</evidence>
<keyword evidence="1" id="KW-0677">Repeat</keyword>
<dbReference type="Pfam" id="PF00415">
    <property type="entry name" value="RCC1"/>
    <property type="match status" value="2"/>
</dbReference>
<proteinExistence type="predicted"/>
<sequence>MAATIQIREKDLTPPAFTAGTPAATHVTDTSLHIEFRMSKQGFFYFMILEDHHPDPTVLELVAGLAPKDPDGVGGARVKHLAKGSTQVTTITRTFSTIVFEELQLDTKYKLWCTATDNNPDPAERLFQEAPTMVEFRTLSGRTRVHWEANGGFLNGYNVLGVTTSATHTHWTPTLVPGVENVTVSRHKSGHFWTIEADGHTINLGDIWTGRMSLSSGNDNPTDVSPRVSAGASHWLGAMYDKRVLSMGHNENGRLGVGDTDVRLTATTVPGLTLATEASAGMDFSVVLNNGSVYTFGHNDHGQLGLNDTVDRWTPTLVPGFGPDWNTTVVAISAGRDHMLFSTDDGLVYSVGGNRHGQLGLGDLEDRWTPTLIPTVENVSFILAGQYHSVVSEHWPLPLPPLPPPPPRARALVVDAHDVGAAHVGALKRQHAGGLRRVLRGRALGLVHVHTELHLEEPLHVEEQLALRHRRPLVVLDVLLPLAQLRRQLLLLPDLVRVELAPCAEVAKQLAVAALELALLRDALLLPLQDLHQRVELVVPALLAQALLLELRALLLQLDAGALEPGRRVLKLALPRQVARLELLVLLPHGAQLLDLRRQLVLALLERLRDVRDDAADLLERAALGLVDLRLLLARLLQSLLDLAGACDALLSLEALQHLAERAVQAAQDGLRARHDDRLGADLRQLQLHLLELVRLVPQFRRVALELLALHELRPRHLAHARLLVLDVAAQRLALLLELVHQRLLLLQLLGHQGGLLPEHRELVVARRALRVRHLPRQPLDLLLHRAHLAAQPAHVALALGGLHQLALQRLARLAPLRQRARQLLARQRAVLLRLALRLIQQRLGRDVLLQVGLRLAEPPRRVAVALVRRRERHLLLVHALLQLRLLLLLVPQRRGGGEQLVEAARARRLALQLRDLLVQLHALRLELVDLALQVGRRQLAAAHLVRRLVHLLELLLQFLVRRVQILHRLLMHELRRDFDRNEVSSEVGTLLQLRQARQQVVQHRVDRAAVAAQQRLAVALHVARGEVVLAHLQHVQHPVARRLRRLRTQIDIVALVQRHQHVVQHLQQLVCRLLIERHQRQPLSERRLIELLDDDLQQASARAARHGGRRCRERYL</sequence>
<evidence type="ECO:0000256" key="1">
    <source>
        <dbReference type="ARBA" id="ARBA00022737"/>
    </source>
</evidence>
<dbReference type="SUPFAM" id="SSF50985">
    <property type="entry name" value="RCC1/BLIP-II"/>
    <property type="match status" value="1"/>
</dbReference>
<protein>
    <submittedName>
        <fullName evidence="3">Uncharacterized protein</fullName>
    </submittedName>
</protein>
<dbReference type="InterPro" id="IPR009091">
    <property type="entry name" value="RCC1/BLIP-II"/>
</dbReference>
<dbReference type="PROSITE" id="PS50012">
    <property type="entry name" value="RCC1_3"/>
    <property type="match status" value="2"/>
</dbReference>
<dbReference type="EMBL" id="HBFS01021576">
    <property type="protein sequence ID" value="CAD8921192.1"/>
    <property type="molecule type" value="Transcribed_RNA"/>
</dbReference>
<evidence type="ECO:0000313" key="3">
    <source>
        <dbReference type="EMBL" id="CAD8921192.1"/>
    </source>
</evidence>
<dbReference type="AlphaFoldDB" id="A0A7S1CLQ7"/>
<dbReference type="PANTHER" id="PTHR22870">
    <property type="entry name" value="REGULATOR OF CHROMOSOME CONDENSATION"/>
    <property type="match status" value="1"/>
</dbReference>
<gene>
    <name evidence="3" type="ORF">BSP0115_LOCUS14454</name>
</gene>
<feature type="repeat" description="RCC1" evidence="2">
    <location>
        <begin position="291"/>
        <end position="345"/>
    </location>
</feature>
<dbReference type="InterPro" id="IPR000408">
    <property type="entry name" value="Reg_chr_condens"/>
</dbReference>
<dbReference type="PANTHER" id="PTHR22870:SF408">
    <property type="entry name" value="OS09G0560450 PROTEIN"/>
    <property type="match status" value="1"/>
</dbReference>